<dbReference type="EMBL" id="KY349138">
    <property type="protein sequence ID" value="AQS22387.1"/>
    <property type="molecule type" value="Genomic_DNA"/>
</dbReference>
<keyword evidence="2" id="KW-0472">Membrane</keyword>
<proteinExistence type="predicted"/>
<sequence>MVTEGVKPPPKPPGPLKRGWDRIGKVGHGAVYLLGVGASVLGIWAAVADPPNIPTPGHVLSEIEDWFDPPPSNPVEHIVATVRHNQPEWGSHTFIEGGINPSFDVQIDYENTSGVDLSNVVLSLDENGTAKPIKGTVFLMDDDHPRGIAVDDDMLSAKGLNIGNPKHPVYVRATYYMPTSQMGCGQHTTIFTASVRTPSFHDDKPIPSQEAVVTYDNVCPPPGPIGGPAMSPLPLGPPEMSPVPLGPIDQPPLTAGPSPSVGPSTKP</sequence>
<name>A0A1S6GKJ5_9MYCO</name>
<feature type="transmembrane region" description="Helical" evidence="2">
    <location>
        <begin position="26"/>
        <end position="47"/>
    </location>
</feature>
<feature type="compositionally biased region" description="Pro residues" evidence="1">
    <location>
        <begin position="234"/>
        <end position="245"/>
    </location>
</feature>
<organism evidence="3">
    <name type="scientific">Mycolicibacterium sp. CBMA 213</name>
    <dbReference type="NCBI Taxonomy" id="1968788"/>
    <lineage>
        <taxon>Bacteria</taxon>
        <taxon>Bacillati</taxon>
        <taxon>Actinomycetota</taxon>
        <taxon>Actinomycetes</taxon>
        <taxon>Mycobacteriales</taxon>
        <taxon>Mycobacteriaceae</taxon>
        <taxon>Mycolicibacterium</taxon>
    </lineage>
</organism>
<geneLocation type="plasmid" evidence="3">
    <name>pCBMA213_2</name>
</geneLocation>
<dbReference type="AlphaFoldDB" id="A0A1S6GKJ5"/>
<protein>
    <submittedName>
        <fullName evidence="3">Uncharacterized protein</fullName>
    </submittedName>
</protein>
<dbReference type="RefSeq" id="WP_155909870.1">
    <property type="nucleotide sequence ID" value="NZ_KY349138.1"/>
</dbReference>
<keyword evidence="2" id="KW-1133">Transmembrane helix</keyword>
<evidence type="ECO:0000256" key="2">
    <source>
        <dbReference type="SAM" id="Phobius"/>
    </source>
</evidence>
<feature type="region of interest" description="Disordered" evidence="1">
    <location>
        <begin position="217"/>
        <end position="267"/>
    </location>
</feature>
<reference evidence="3" key="1">
    <citation type="submission" date="2016-12" db="EMBL/GenBank/DDBJ databases">
        <title>Complete plasmid sequence carrying type IV-like and type VII secretion systems from an atypical mycobacteria strain.</title>
        <authorList>
            <person name="Morgado S."/>
            <person name="Marin M."/>
            <person name="Fonseca E."/>
            <person name="Freitas F."/>
            <person name="Vicente A.C."/>
        </authorList>
    </citation>
    <scope>NUCLEOTIDE SEQUENCE</scope>
    <source>
        <strain evidence="3">CBMA 213</strain>
        <plasmid evidence="3">pCBMA213_2</plasmid>
    </source>
</reference>
<evidence type="ECO:0000256" key="1">
    <source>
        <dbReference type="SAM" id="MobiDB-lite"/>
    </source>
</evidence>
<keyword evidence="2" id="KW-0812">Transmembrane</keyword>
<evidence type="ECO:0000313" key="3">
    <source>
        <dbReference type="EMBL" id="AQS22387.1"/>
    </source>
</evidence>
<keyword evidence="3" id="KW-0614">Plasmid</keyword>
<gene>
    <name evidence="3" type="ORF">pCBMA213_2_00023</name>
</gene>
<accession>A0A1S6GKJ5</accession>